<reference evidence="3" key="1">
    <citation type="submission" date="2017-01" db="EMBL/GenBank/DDBJ databases">
        <title>Genome sequence of Rouxiella sp. ERMR1:05.</title>
        <authorList>
            <person name="Kumar R."/>
            <person name="Singh D."/>
            <person name="Kumar S."/>
        </authorList>
    </citation>
    <scope>NUCLEOTIDE SEQUENCE [LARGE SCALE GENOMIC DNA]</scope>
    <source>
        <strain evidence="3">ERMR1:05</strain>
    </source>
</reference>
<dbReference type="OrthoDB" id="6534834at2"/>
<keyword evidence="1" id="KW-0812">Transmembrane</keyword>
<gene>
    <name evidence="2" type="ORF">BV494_17905</name>
</gene>
<accession>A0A2L1UUP5</accession>
<keyword evidence="1" id="KW-0472">Membrane</keyword>
<dbReference type="RefSeq" id="WP_104924065.1">
    <property type="nucleotide sequence ID" value="NZ_CP019062.1"/>
</dbReference>
<dbReference type="InterPro" id="IPR025320">
    <property type="entry name" value="DUF4225"/>
</dbReference>
<evidence type="ECO:0000313" key="3">
    <source>
        <dbReference type="Proteomes" id="UP000239197"/>
    </source>
</evidence>
<keyword evidence="3" id="KW-1185">Reference proteome</keyword>
<dbReference type="AlphaFoldDB" id="A0A2L1UUP5"/>
<evidence type="ECO:0008006" key="4">
    <source>
        <dbReference type="Google" id="ProtNLM"/>
    </source>
</evidence>
<evidence type="ECO:0000256" key="1">
    <source>
        <dbReference type="SAM" id="Phobius"/>
    </source>
</evidence>
<name>A0A2L1UUP5_9GAMM</name>
<dbReference type="Pfam" id="PF13988">
    <property type="entry name" value="DUF4225"/>
    <property type="match status" value="1"/>
</dbReference>
<sequence length="268" mass="29790">MDDIFRKRSERENDYYVVMGGLEARMLEESGLTAARFLKSGISKIRFKKEITEFTENQLEILNGNYNSDKKKLALHNLKQEKSFLITQENMLRQKRAIQYASIEVQHKNGMLFYILKGVGFIAGVSQVIVGFGLLTAGSATVIGAIAGAALMVHGIGAIEENARALYTGNPDYKGYLRRGYEKAAQSLGYTAAQGELIYGGIDLVLSGYGLARNVLKPDAWRLFRNINTDYIRGFREMPPLALAFEMGVDGLTIKSANDTLKQMNDIP</sequence>
<dbReference type="Proteomes" id="UP000239197">
    <property type="component" value="Chromosome"/>
</dbReference>
<dbReference type="EMBL" id="CP019062">
    <property type="protein sequence ID" value="AVF36683.1"/>
    <property type="molecule type" value="Genomic_DNA"/>
</dbReference>
<feature type="transmembrane region" description="Helical" evidence="1">
    <location>
        <begin position="140"/>
        <end position="159"/>
    </location>
</feature>
<proteinExistence type="predicted"/>
<feature type="transmembrane region" description="Helical" evidence="1">
    <location>
        <begin position="112"/>
        <end position="134"/>
    </location>
</feature>
<protein>
    <recommendedName>
        <fullName evidence="4">DUF4225 domain-containing protein</fullName>
    </recommendedName>
</protein>
<keyword evidence="1" id="KW-1133">Transmembrane helix</keyword>
<organism evidence="2 3">
    <name type="scientific">Rahnella sikkimica</name>
    <dbReference type="NCBI Taxonomy" id="1805933"/>
    <lineage>
        <taxon>Bacteria</taxon>
        <taxon>Pseudomonadati</taxon>
        <taxon>Pseudomonadota</taxon>
        <taxon>Gammaproteobacteria</taxon>
        <taxon>Enterobacterales</taxon>
        <taxon>Yersiniaceae</taxon>
        <taxon>Rahnella</taxon>
    </lineage>
</organism>
<evidence type="ECO:0000313" key="2">
    <source>
        <dbReference type="EMBL" id="AVF36683.1"/>
    </source>
</evidence>
<dbReference type="KEGG" id="rox:BV494_17905"/>